<keyword evidence="5" id="KW-1003">Cell membrane</keyword>
<dbReference type="InterPro" id="IPR035906">
    <property type="entry name" value="MetI-like_sf"/>
</dbReference>
<keyword evidence="9 11" id="KW-1133">Transmembrane helix</keyword>
<feature type="transmembrane region" description="Helical" evidence="11">
    <location>
        <begin position="502"/>
        <end position="520"/>
    </location>
</feature>
<evidence type="ECO:0000256" key="7">
    <source>
        <dbReference type="ARBA" id="ARBA00022692"/>
    </source>
</evidence>
<feature type="transmembrane region" description="Helical" evidence="11">
    <location>
        <begin position="186"/>
        <end position="211"/>
    </location>
</feature>
<evidence type="ECO:0000313" key="13">
    <source>
        <dbReference type="EMBL" id="QLB39496.1"/>
    </source>
</evidence>
<sequence>MLSKLTKTTAWFIYFSIIALYGFSLWSLVGHQQDTTLISGIYVLKILGYSSLQATLSAVLSLILGSFLARSFFYLDFKGKQLLYKTLSFVWALPSLVIIFAVIGVFGHSGWLAHLFQFLGWEWKFNLYGLQGIIIAHCLFNIPFVMKYYISGLNLIPSNRFQLAAQLNLKGRHYIQIVELPVIRTLLPYIFMTVFLVCFTSFPIVLMLGGSPKYSTLEVAIYQAVTFEFDFAKAIILISVQFVVGMSLQFLMNRITTSAFKQLKQQPNRVDIWKLKPTGLTKAFLQAVIFLQSFVIILPLISVIWAGISVSNLGERLINPALWKAIQFSLVLSLIASFVVIGISYLIALEARQLLYKKSKIAHSILGSVAIYPLLLPIFLLSVGLFILLMNQDLSTTELLVLVGVCNGLTLLPFIYPMLFSAMWHSLISHDKLAQSLGLTGFQRWWIVEKMQLIRPLATCFALAMSSSLGSFTVIAFFGNRDFSSLPYLLYQQLGSYRTEDAAVTALILMLFALLPFLCIKDKT</sequence>
<evidence type="ECO:0000256" key="4">
    <source>
        <dbReference type="ARBA" id="ARBA00022448"/>
    </source>
</evidence>
<feature type="transmembrane region" description="Helical" evidence="11">
    <location>
        <begin position="127"/>
        <end position="150"/>
    </location>
</feature>
<evidence type="ECO:0000256" key="5">
    <source>
        <dbReference type="ARBA" id="ARBA00022475"/>
    </source>
</evidence>
<dbReference type="InterPro" id="IPR000515">
    <property type="entry name" value="MetI-like"/>
</dbReference>
<evidence type="ECO:0000259" key="12">
    <source>
        <dbReference type="PROSITE" id="PS50928"/>
    </source>
</evidence>
<dbReference type="InterPro" id="IPR005947">
    <property type="entry name" value="ThiP_ABC_transpt"/>
</dbReference>
<dbReference type="GO" id="GO:0015888">
    <property type="term" value="P:thiamine transport"/>
    <property type="evidence" value="ECO:0007669"/>
    <property type="project" value="InterPro"/>
</dbReference>
<feature type="transmembrane region" description="Helical" evidence="11">
    <location>
        <begin position="328"/>
        <end position="349"/>
    </location>
</feature>
<keyword evidence="4" id="KW-0813">Transport</keyword>
<protein>
    <recommendedName>
        <fullName evidence="3">Thiamine transport system permease protein ThiP</fullName>
    </recommendedName>
</protein>
<gene>
    <name evidence="13" type="primary">thiP</name>
    <name evidence="13" type="ORF">HV559_00585</name>
</gene>
<dbReference type="Gene3D" id="1.10.3720.10">
    <property type="entry name" value="MetI-like"/>
    <property type="match status" value="2"/>
</dbReference>
<dbReference type="NCBIfam" id="NF006952">
    <property type="entry name" value="PRK09433.1-3"/>
    <property type="match status" value="1"/>
</dbReference>
<feature type="transmembrane region" description="Helical" evidence="11">
    <location>
        <begin position="49"/>
        <end position="75"/>
    </location>
</feature>
<feature type="transmembrane region" description="Helical" evidence="11">
    <location>
        <begin position="399"/>
        <end position="419"/>
    </location>
</feature>
<proteinExistence type="predicted"/>
<name>A0A7D5HST8_9PAST</name>
<feature type="transmembrane region" description="Helical" evidence="11">
    <location>
        <begin position="361"/>
        <end position="387"/>
    </location>
</feature>
<dbReference type="AlphaFoldDB" id="A0A7D5HST8"/>
<feature type="transmembrane region" description="Helical" evidence="11">
    <location>
        <begin position="87"/>
        <end position="107"/>
    </location>
</feature>
<evidence type="ECO:0000256" key="1">
    <source>
        <dbReference type="ARBA" id="ARBA00004429"/>
    </source>
</evidence>
<comment type="subunit">
    <text evidence="2">The complex is composed of two ATP-binding proteins (ThiQ), two transmembrane proteins (ThiP) and a solute-binding protein (ThiB).</text>
</comment>
<dbReference type="GO" id="GO:0005886">
    <property type="term" value="C:plasma membrane"/>
    <property type="evidence" value="ECO:0007669"/>
    <property type="project" value="UniProtKB-SubCell"/>
</dbReference>
<evidence type="ECO:0000256" key="8">
    <source>
        <dbReference type="ARBA" id="ARBA00022737"/>
    </source>
</evidence>
<keyword evidence="7 11" id="KW-0812">Transmembrane</keyword>
<evidence type="ECO:0000313" key="14">
    <source>
        <dbReference type="Proteomes" id="UP000509660"/>
    </source>
</evidence>
<keyword evidence="8" id="KW-0677">Repeat</keyword>
<keyword evidence="14" id="KW-1185">Reference proteome</keyword>
<comment type="subcellular location">
    <subcellularLocation>
        <location evidence="1">Cell inner membrane</location>
        <topology evidence="1">Multi-pass membrane protein</topology>
    </subcellularLocation>
</comment>
<dbReference type="NCBIfam" id="TIGR01253">
    <property type="entry name" value="thiP"/>
    <property type="match status" value="1"/>
</dbReference>
<dbReference type="PANTHER" id="PTHR43357:SF4">
    <property type="entry name" value="INNER MEMBRANE ABC TRANSPORTER PERMEASE PROTEIN YDCV"/>
    <property type="match status" value="1"/>
</dbReference>
<feature type="transmembrane region" description="Helical" evidence="11">
    <location>
        <begin position="453"/>
        <end position="478"/>
    </location>
</feature>
<evidence type="ECO:0000256" key="11">
    <source>
        <dbReference type="SAM" id="Phobius"/>
    </source>
</evidence>
<organism evidence="13 14">
    <name type="scientific">Mannheimia pernigra</name>
    <dbReference type="NCBI Taxonomy" id="111844"/>
    <lineage>
        <taxon>Bacteria</taxon>
        <taxon>Pseudomonadati</taxon>
        <taxon>Pseudomonadota</taxon>
        <taxon>Gammaproteobacteria</taxon>
        <taxon>Pasteurellales</taxon>
        <taxon>Pasteurellaceae</taxon>
        <taxon>Mannheimia</taxon>
    </lineage>
</organism>
<keyword evidence="6" id="KW-0997">Cell inner membrane</keyword>
<evidence type="ECO:0000256" key="2">
    <source>
        <dbReference type="ARBA" id="ARBA00011650"/>
    </source>
</evidence>
<dbReference type="RefSeq" id="WP_176809280.1">
    <property type="nucleotide sequence ID" value="NZ_CP055306.1"/>
</dbReference>
<feature type="domain" description="ABC transmembrane type-1" evidence="12">
    <location>
        <begin position="47"/>
        <end position="248"/>
    </location>
</feature>
<evidence type="ECO:0000256" key="9">
    <source>
        <dbReference type="ARBA" id="ARBA00022989"/>
    </source>
</evidence>
<dbReference type="PANTHER" id="PTHR43357">
    <property type="entry name" value="INNER MEMBRANE ABC TRANSPORTER PERMEASE PROTEIN YDCV"/>
    <property type="match status" value="1"/>
</dbReference>
<evidence type="ECO:0000256" key="10">
    <source>
        <dbReference type="ARBA" id="ARBA00023136"/>
    </source>
</evidence>
<evidence type="ECO:0000256" key="3">
    <source>
        <dbReference type="ARBA" id="ARBA00016947"/>
    </source>
</evidence>
<keyword evidence="10 11" id="KW-0472">Membrane</keyword>
<dbReference type="PROSITE" id="PS50928">
    <property type="entry name" value="ABC_TM1"/>
    <property type="match status" value="2"/>
</dbReference>
<accession>A0A7D5HST8</accession>
<dbReference type="SUPFAM" id="SSF161098">
    <property type="entry name" value="MetI-like"/>
    <property type="match status" value="2"/>
</dbReference>
<dbReference type="GO" id="GO:0022857">
    <property type="term" value="F:transmembrane transporter activity"/>
    <property type="evidence" value="ECO:0007669"/>
    <property type="project" value="InterPro"/>
</dbReference>
<reference evidence="13 14" key="1">
    <citation type="submission" date="2020-06" db="EMBL/GenBank/DDBJ databases">
        <title>Mannheimia pernigra sp. nov. isolated from bovine respiratory tract.</title>
        <authorList>
            <person name="Kuhnert P."/>
            <person name="Akarsu-Egger H."/>
        </authorList>
    </citation>
    <scope>NUCLEOTIDE SEQUENCE [LARGE SCALE GENOMIC DNA]</scope>
    <source>
        <strain evidence="13 14">BNO311</strain>
    </source>
</reference>
<feature type="transmembrane region" description="Helical" evidence="11">
    <location>
        <begin position="231"/>
        <end position="252"/>
    </location>
</feature>
<evidence type="ECO:0000256" key="6">
    <source>
        <dbReference type="ARBA" id="ARBA00022519"/>
    </source>
</evidence>
<feature type="transmembrane region" description="Helical" evidence="11">
    <location>
        <begin position="12"/>
        <end position="29"/>
    </location>
</feature>
<feature type="domain" description="ABC transmembrane type-1" evidence="12">
    <location>
        <begin position="326"/>
        <end position="520"/>
    </location>
</feature>
<dbReference type="CDD" id="cd06261">
    <property type="entry name" value="TM_PBP2"/>
    <property type="match status" value="1"/>
</dbReference>
<feature type="transmembrane region" description="Helical" evidence="11">
    <location>
        <begin position="283"/>
        <end position="308"/>
    </location>
</feature>
<dbReference type="Proteomes" id="UP000509660">
    <property type="component" value="Chromosome"/>
</dbReference>
<dbReference type="EMBL" id="CP055306">
    <property type="protein sequence ID" value="QLB39496.1"/>
    <property type="molecule type" value="Genomic_DNA"/>
</dbReference>